<reference evidence="1" key="1">
    <citation type="journal article" date="2014" name="Genome Announc.">
        <title>Complete sequencing and chromosome-scale genome assembly of the industrial progenitor strain P2niaD18 from the penicillin producer Penicillium chrysogenum.</title>
        <authorList>
            <person name="Specht T."/>
            <person name="Dahlmann T.A."/>
            <person name="Zadra I."/>
            <person name="Kurnsteiner H."/>
            <person name="Kuck U."/>
        </authorList>
    </citation>
    <scope>NUCLEOTIDE SEQUENCE [LARGE SCALE GENOMIC DNA]</scope>
    <source>
        <strain evidence="1">P2niaD18</strain>
    </source>
</reference>
<name>A0A161ZGT5_PENCH</name>
<organism evidence="1">
    <name type="scientific">Penicillium chrysogenum</name>
    <name type="common">Penicillium notatum</name>
    <dbReference type="NCBI Taxonomy" id="5076"/>
    <lineage>
        <taxon>Eukaryota</taxon>
        <taxon>Fungi</taxon>
        <taxon>Dikarya</taxon>
        <taxon>Ascomycota</taxon>
        <taxon>Pezizomycotina</taxon>
        <taxon>Eurotiomycetes</taxon>
        <taxon>Eurotiomycetidae</taxon>
        <taxon>Eurotiales</taxon>
        <taxon>Aspergillaceae</taxon>
        <taxon>Penicillium</taxon>
        <taxon>Penicillium chrysogenum species complex</taxon>
    </lineage>
</organism>
<accession>A0A161ZGT5</accession>
<gene>
    <name evidence="1" type="ORF">EN45_014080</name>
</gene>
<dbReference type="EMBL" id="CM002798">
    <property type="protein sequence ID" value="KZN91277.1"/>
    <property type="molecule type" value="Genomic_DNA"/>
</dbReference>
<dbReference type="AlphaFoldDB" id="A0A161ZGT5"/>
<protein>
    <submittedName>
        <fullName evidence="1">Uncharacterized protein</fullName>
    </submittedName>
</protein>
<dbReference type="Proteomes" id="UP000076449">
    <property type="component" value="Chromosome I"/>
</dbReference>
<evidence type="ECO:0000313" key="1">
    <source>
        <dbReference type="EMBL" id="KZN91277.1"/>
    </source>
</evidence>
<proteinExistence type="predicted"/>
<sequence>MASAGRKAFENETEAWEALGIVDLIGHQASILDILEAIYAPIHNKYVFDGYLPDGFFESAEDEILIALRCYLSNVPETVRDHVPDDDELCLRLYDFIRFKRADDPAWMHILPEWDFELE</sequence>